<protein>
    <recommendedName>
        <fullName evidence="3">Rab-GAP TBC domain-containing protein</fullName>
    </recommendedName>
</protein>
<name>A0A834IUN8_RHYFE</name>
<dbReference type="SMART" id="SM00164">
    <property type="entry name" value="TBC"/>
    <property type="match status" value="1"/>
</dbReference>
<dbReference type="PROSITE" id="PS50086">
    <property type="entry name" value="TBC_RABGAP"/>
    <property type="match status" value="1"/>
</dbReference>
<feature type="compositionally biased region" description="Polar residues" evidence="2">
    <location>
        <begin position="31"/>
        <end position="43"/>
    </location>
</feature>
<reference evidence="4" key="1">
    <citation type="submission" date="2020-08" db="EMBL/GenBank/DDBJ databases">
        <title>Genome sequencing and assembly of the red palm weevil Rhynchophorus ferrugineus.</title>
        <authorList>
            <person name="Dias G.B."/>
            <person name="Bergman C.M."/>
            <person name="Manee M."/>
        </authorList>
    </citation>
    <scope>NUCLEOTIDE SEQUENCE</scope>
    <source>
        <strain evidence="4">AA-2017</strain>
        <tissue evidence="4">Whole larva</tissue>
    </source>
</reference>
<feature type="domain" description="Rab-GAP TBC" evidence="3">
    <location>
        <begin position="163"/>
        <end position="389"/>
    </location>
</feature>
<dbReference type="FunFam" id="1.10.8.270:FF:000037">
    <property type="entry name" value="TBC1 domain family member 22A"/>
    <property type="match status" value="1"/>
</dbReference>
<dbReference type="EMBL" id="JAACXV010000013">
    <property type="protein sequence ID" value="KAF7287402.1"/>
    <property type="molecule type" value="Genomic_DNA"/>
</dbReference>
<dbReference type="PANTHER" id="PTHR22957:SF26">
    <property type="entry name" value="LD44506P"/>
    <property type="match status" value="1"/>
</dbReference>
<dbReference type="Pfam" id="PF00566">
    <property type="entry name" value="RabGAP-TBC"/>
    <property type="match status" value="1"/>
</dbReference>
<dbReference type="AlphaFoldDB" id="A0A834IUN8"/>
<feature type="region of interest" description="Disordered" evidence="2">
    <location>
        <begin position="1"/>
        <end position="43"/>
    </location>
</feature>
<evidence type="ECO:0000259" key="3">
    <source>
        <dbReference type="PROSITE" id="PS50086"/>
    </source>
</evidence>
<evidence type="ECO:0000256" key="2">
    <source>
        <dbReference type="SAM" id="MobiDB-lite"/>
    </source>
</evidence>
<organism evidence="4 5">
    <name type="scientific">Rhynchophorus ferrugineus</name>
    <name type="common">Red palm weevil</name>
    <name type="synonym">Curculio ferrugineus</name>
    <dbReference type="NCBI Taxonomy" id="354439"/>
    <lineage>
        <taxon>Eukaryota</taxon>
        <taxon>Metazoa</taxon>
        <taxon>Ecdysozoa</taxon>
        <taxon>Arthropoda</taxon>
        <taxon>Hexapoda</taxon>
        <taxon>Insecta</taxon>
        <taxon>Pterygota</taxon>
        <taxon>Neoptera</taxon>
        <taxon>Endopterygota</taxon>
        <taxon>Coleoptera</taxon>
        <taxon>Polyphaga</taxon>
        <taxon>Cucujiformia</taxon>
        <taxon>Curculionidae</taxon>
        <taxon>Dryophthorinae</taxon>
        <taxon>Rhynchophorus</taxon>
    </lineage>
</organism>
<keyword evidence="5" id="KW-1185">Reference proteome</keyword>
<sequence length="468" mass="54632">MEGDHDKTSFWKKNIKNVPGRPSPKRETKTNSRNKPHGSTSFQDFQASVSDAWAMDDDEFCSGLKNTRISKKVSQSAALNVLNTHRSTTELKQTSNESLSDTTTQIIHETEVVRISRVPGRPLQLHCSNPPQEEDNELKLERFEILLANSPSLPDLCKLSWSGIPVKVRGITWRLLSGYLPINLERRYEVLERKRQDYWTLVEKYYYTEHDEVNRDIQHQINIDVPRMNPSIALFQQKTVQIMFERILFIWSIRHPASGYVQGINDLVTPFFVVFLQEFIPDSKPFEMYQVDSLDEEKQKIIEADSFWCLSKFLDGIQDNYVFAQIGIQKKVLQLEELIKRVDETLHKHLKQHNISYLQFSFRWLNNLLTRELPLRCTIRLWDTYLAENDSFATFQLYVCAAFLLYWKEDVMREKDFQGLLLLLQNLPTQSWTSSQISLLVAEAYKLKVMFADAPNHLTCHTSNISDS</sequence>
<evidence type="ECO:0000313" key="4">
    <source>
        <dbReference type="EMBL" id="KAF7287402.1"/>
    </source>
</evidence>
<dbReference type="Proteomes" id="UP000625711">
    <property type="component" value="Unassembled WGS sequence"/>
</dbReference>
<dbReference type="OrthoDB" id="26371at2759"/>
<dbReference type="PANTHER" id="PTHR22957">
    <property type="entry name" value="TBC1 DOMAIN FAMILY MEMBER GTPASE-ACTIVATING PROTEIN"/>
    <property type="match status" value="1"/>
</dbReference>
<dbReference type="InterPro" id="IPR000195">
    <property type="entry name" value="Rab-GAP-TBC_dom"/>
</dbReference>
<dbReference type="SUPFAM" id="SSF47923">
    <property type="entry name" value="Ypt/Rab-GAP domain of gyp1p"/>
    <property type="match status" value="2"/>
</dbReference>
<evidence type="ECO:0000256" key="1">
    <source>
        <dbReference type="ARBA" id="ARBA00022468"/>
    </source>
</evidence>
<dbReference type="Gene3D" id="1.10.8.270">
    <property type="entry name" value="putative rabgap domain of human tbc1 domain family member 14 like domains"/>
    <property type="match status" value="1"/>
</dbReference>
<dbReference type="FunFam" id="1.10.472.80:FF:000001">
    <property type="entry name" value="TBC1 domain family member 22B"/>
    <property type="match status" value="1"/>
</dbReference>
<accession>A0A834IUN8</accession>
<gene>
    <name evidence="4" type="ORF">GWI33_001380</name>
</gene>
<dbReference type="Gene3D" id="1.10.472.80">
    <property type="entry name" value="Ypt/Rab-GAP domain of gyp1p, domain 3"/>
    <property type="match status" value="1"/>
</dbReference>
<evidence type="ECO:0000313" key="5">
    <source>
        <dbReference type="Proteomes" id="UP000625711"/>
    </source>
</evidence>
<dbReference type="GO" id="GO:0005096">
    <property type="term" value="F:GTPase activator activity"/>
    <property type="evidence" value="ECO:0007669"/>
    <property type="project" value="UniProtKB-KW"/>
</dbReference>
<dbReference type="InterPro" id="IPR035969">
    <property type="entry name" value="Rab-GAP_TBC_sf"/>
</dbReference>
<keyword evidence="1" id="KW-0343">GTPase activation</keyword>
<proteinExistence type="predicted"/>
<comment type="caution">
    <text evidence="4">The sequence shown here is derived from an EMBL/GenBank/DDBJ whole genome shotgun (WGS) entry which is preliminary data.</text>
</comment>